<dbReference type="FunFam" id="3.40.50.300:FF:000120">
    <property type="entry name" value="ATP-dependent chaperone ClpB"/>
    <property type="match status" value="1"/>
</dbReference>
<dbReference type="InterPro" id="IPR017730">
    <property type="entry name" value="Chaperonin_ClpB"/>
</dbReference>
<name>A0A117DNR8_9DEIO</name>
<dbReference type="Gene3D" id="1.10.8.60">
    <property type="match status" value="1"/>
</dbReference>
<keyword evidence="10" id="KW-0963">Cytoplasm</keyword>
<dbReference type="SMART" id="SM00382">
    <property type="entry name" value="AAA"/>
    <property type="match status" value="2"/>
</dbReference>
<dbReference type="OrthoDB" id="9803641at2"/>
<evidence type="ECO:0000256" key="5">
    <source>
        <dbReference type="ARBA" id="ARBA00023054"/>
    </source>
</evidence>
<dbReference type="AlphaFoldDB" id="A0A117DNR8"/>
<keyword evidence="4 9" id="KW-0067">ATP-binding</keyword>
<dbReference type="RefSeq" id="WP_058977162.1">
    <property type="nucleotide sequence ID" value="NZ_BCMS01000001.1"/>
</dbReference>
<comment type="caution">
    <text evidence="12">The sequence shown here is derived from an EMBL/GenBank/DDBJ whole genome shotgun (WGS) entry which is preliminary data.</text>
</comment>
<dbReference type="Pfam" id="PF02861">
    <property type="entry name" value="Clp_N"/>
    <property type="match status" value="1"/>
</dbReference>
<evidence type="ECO:0000256" key="4">
    <source>
        <dbReference type="ARBA" id="ARBA00022840"/>
    </source>
</evidence>
<sequence>MNPERFTEATTQAVQQAQTLAQQSGHQNLTPTHLLRTLTDNDTAARALTLAGGDLTGVRAALDAELAKLPRVQGGEGQLYLDPALARAFQKADTLAGQLGDSFVAADALLLALRGEYRGKGLPTEIDLNRAVNEQRKGKTVTTKTSEQQFDALAKYGTDLTQRARDGKFDPVIGRDEEIRRAMQILLRRTKNNPVLIGEPGVGKTAIAEGLAIRIVKGDVPDGLKNKRIVSLEMGSLLAGAKFRGEFEERLKGVIDEVIGSAGEVILFVDEIHTIVGAGKTEGSPDAGNMLKPALARGELHLIGATTLSEYREIEKDPALERRFQPVFVDEPSVEDTISILRGIKERYQVHHNVEITDPALVAAAQLSHRYITDRQLPDKAIDLIDESAARLRMALESSPERIDQLERRKLQLEIEREALKREKDQDSQNRLLDIEGALKGITDELADVRARWEGERHEVAALREKRESLDQVRTDIEKAKRDYDLQRAAELEYGRLPQLEKEVQELERKLKGAEFAHTQVTEEDIASVVSRWTGIPVNKLMEGEREKLLKLEEQLHGRVIGQDRAIVSVADAIRRSRAGLSDPNRPLGSFMFLGPTGVGKTELAKALAEFLFDSQDAMVRIDMSEYMEKHTVARLIGAPPGYVGFEEGGQLTEAVRRRPYAVLLFDEIEKAHPDVFNVLLQVLDDGRLTDGQGRTVDFRNTLIILTSNIGSPLILEMQHRGEDASEIRDAVMGELQGHFRPEFLNRVDDIIVFDALTAADLHRIVDIQMRGLIRRLAERRVSLHLTGAAKDRLAQIGYDPAFGARPLKRAISREIETPLAREILQGNVPDSSSLTVDYNGTNFTFQTGALN</sequence>
<keyword evidence="5 10" id="KW-0175">Coiled coil</keyword>
<dbReference type="GO" id="GO:0042026">
    <property type="term" value="P:protein refolding"/>
    <property type="evidence" value="ECO:0007669"/>
    <property type="project" value="UniProtKB-UniRule"/>
</dbReference>
<dbReference type="InterPro" id="IPR028299">
    <property type="entry name" value="ClpA/B_CS2"/>
</dbReference>
<keyword evidence="2 8" id="KW-0677">Repeat</keyword>
<dbReference type="EMBL" id="BCMS01000001">
    <property type="protein sequence ID" value="GAQ22182.1"/>
    <property type="molecule type" value="Genomic_DNA"/>
</dbReference>
<feature type="domain" description="Clp R" evidence="11">
    <location>
        <begin position="3"/>
        <end position="147"/>
    </location>
</feature>
<evidence type="ECO:0000256" key="10">
    <source>
        <dbReference type="RuleBase" id="RU362034"/>
    </source>
</evidence>
<keyword evidence="6 9" id="KW-0143">Chaperone</keyword>
<organism evidence="12 13">
    <name type="scientific">Deinococcus grandis</name>
    <dbReference type="NCBI Taxonomy" id="57498"/>
    <lineage>
        <taxon>Bacteria</taxon>
        <taxon>Thermotogati</taxon>
        <taxon>Deinococcota</taxon>
        <taxon>Deinococci</taxon>
        <taxon>Deinococcales</taxon>
        <taxon>Deinococcaceae</taxon>
        <taxon>Deinococcus</taxon>
    </lineage>
</organism>
<evidence type="ECO:0000256" key="8">
    <source>
        <dbReference type="PROSITE-ProRule" id="PRU01251"/>
    </source>
</evidence>
<dbReference type="Gene3D" id="1.10.1780.10">
    <property type="entry name" value="Clp, N-terminal domain"/>
    <property type="match status" value="1"/>
</dbReference>
<keyword evidence="10" id="KW-0346">Stress response</keyword>
<feature type="coiled-coil region" evidence="10">
    <location>
        <begin position="396"/>
        <end position="430"/>
    </location>
</feature>
<dbReference type="PANTHER" id="PTHR11638:SF18">
    <property type="entry name" value="HEAT SHOCK PROTEIN 104"/>
    <property type="match status" value="1"/>
</dbReference>
<evidence type="ECO:0000256" key="7">
    <source>
        <dbReference type="ARBA" id="ARBA00026057"/>
    </source>
</evidence>
<keyword evidence="13" id="KW-1185">Reference proteome</keyword>
<dbReference type="Pfam" id="PF10431">
    <property type="entry name" value="ClpB_D2-small"/>
    <property type="match status" value="1"/>
</dbReference>
<feature type="coiled-coil region" evidence="10">
    <location>
        <begin position="460"/>
        <end position="524"/>
    </location>
</feature>
<dbReference type="SMART" id="SM01086">
    <property type="entry name" value="ClpB_D2-small"/>
    <property type="match status" value="1"/>
</dbReference>
<evidence type="ECO:0000256" key="2">
    <source>
        <dbReference type="ARBA" id="ARBA00022737"/>
    </source>
</evidence>
<comment type="function">
    <text evidence="10">Part of a stress-induced multi-chaperone system, it is involved in the recovery of the cell from heat-induced damage, in cooperation with DnaK, DnaJ and GrpE.</text>
</comment>
<comment type="subunit">
    <text evidence="7">Homohexamer. The oligomerization is ATP-dependent.</text>
</comment>
<dbReference type="FunFam" id="3.40.50.300:FF:000010">
    <property type="entry name" value="Chaperone clpB 1, putative"/>
    <property type="match status" value="1"/>
</dbReference>
<dbReference type="InterPro" id="IPR041546">
    <property type="entry name" value="ClpA/ClpB_AAA_lid"/>
</dbReference>
<dbReference type="Pfam" id="PF17871">
    <property type="entry name" value="AAA_lid_9"/>
    <property type="match status" value="1"/>
</dbReference>
<dbReference type="InterPro" id="IPR003593">
    <property type="entry name" value="AAA+_ATPase"/>
</dbReference>
<dbReference type="InterPro" id="IPR036628">
    <property type="entry name" value="Clp_N_dom_sf"/>
</dbReference>
<evidence type="ECO:0000259" key="11">
    <source>
        <dbReference type="PROSITE" id="PS51903"/>
    </source>
</evidence>
<dbReference type="PRINTS" id="PR00300">
    <property type="entry name" value="CLPPROTEASEA"/>
</dbReference>
<dbReference type="PANTHER" id="PTHR11638">
    <property type="entry name" value="ATP-DEPENDENT CLP PROTEASE"/>
    <property type="match status" value="1"/>
</dbReference>
<dbReference type="InterPro" id="IPR004176">
    <property type="entry name" value="Clp_R_N"/>
</dbReference>
<dbReference type="InterPro" id="IPR050130">
    <property type="entry name" value="ClpA_ClpB"/>
</dbReference>
<reference evidence="13" key="1">
    <citation type="submission" date="2015-11" db="EMBL/GenBank/DDBJ databases">
        <title>Draft Genome Sequence of the Radioresistant Bacterium Deinococcus grandis, Isolated from Freshwater Fish in Japan.</title>
        <authorList>
            <person name="Satoh K."/>
            <person name="Onodera T."/>
            <person name="Omoso K."/>
            <person name="Takeda-Yano K."/>
            <person name="Katayama T."/>
            <person name="Oono Y."/>
            <person name="Narumi I."/>
        </authorList>
    </citation>
    <scope>NUCLEOTIDE SEQUENCE [LARGE SCALE GENOMIC DNA]</scope>
    <source>
        <strain evidence="13">ATCC 43672</strain>
    </source>
</reference>
<comment type="subunit">
    <text evidence="10">Homohexamer; The oligomerization is ATP-dependent.</text>
</comment>
<dbReference type="Proteomes" id="UP000056209">
    <property type="component" value="Unassembled WGS sequence"/>
</dbReference>
<evidence type="ECO:0000256" key="1">
    <source>
        <dbReference type="ARBA" id="ARBA00008675"/>
    </source>
</evidence>
<accession>A0A117DNR8</accession>
<dbReference type="GO" id="GO:0005524">
    <property type="term" value="F:ATP binding"/>
    <property type="evidence" value="ECO:0007669"/>
    <property type="project" value="UniProtKB-UniRule"/>
</dbReference>
<dbReference type="NCBIfam" id="TIGR03346">
    <property type="entry name" value="chaperone_ClpB"/>
    <property type="match status" value="1"/>
</dbReference>
<evidence type="ECO:0000256" key="6">
    <source>
        <dbReference type="ARBA" id="ARBA00023186"/>
    </source>
</evidence>
<comment type="similarity">
    <text evidence="1 9">Belongs to the ClpA/ClpB family.</text>
</comment>
<dbReference type="Gene3D" id="3.40.50.300">
    <property type="entry name" value="P-loop containing nucleotide triphosphate hydrolases"/>
    <property type="match status" value="3"/>
</dbReference>
<evidence type="ECO:0000256" key="9">
    <source>
        <dbReference type="RuleBase" id="RU004432"/>
    </source>
</evidence>
<gene>
    <name evidence="10" type="primary">clpB</name>
    <name evidence="12" type="ORF">DEIGR_102209</name>
</gene>
<proteinExistence type="inferred from homology"/>
<dbReference type="SUPFAM" id="SSF81923">
    <property type="entry name" value="Double Clp-N motif"/>
    <property type="match status" value="1"/>
</dbReference>
<dbReference type="PROSITE" id="PS51903">
    <property type="entry name" value="CLP_R"/>
    <property type="match status" value="1"/>
</dbReference>
<dbReference type="InterPro" id="IPR019489">
    <property type="entry name" value="Clp_ATPase_C"/>
</dbReference>
<dbReference type="GO" id="GO:0005737">
    <property type="term" value="C:cytoplasm"/>
    <property type="evidence" value="ECO:0007669"/>
    <property type="project" value="UniProtKB-SubCell"/>
</dbReference>
<dbReference type="InterPro" id="IPR003959">
    <property type="entry name" value="ATPase_AAA_core"/>
</dbReference>
<dbReference type="Pfam" id="PF07724">
    <property type="entry name" value="AAA_2"/>
    <property type="match status" value="1"/>
</dbReference>
<dbReference type="GO" id="GO:0034605">
    <property type="term" value="P:cellular response to heat"/>
    <property type="evidence" value="ECO:0007669"/>
    <property type="project" value="TreeGrafter"/>
</dbReference>
<dbReference type="PROSITE" id="PS00870">
    <property type="entry name" value="CLPAB_1"/>
    <property type="match status" value="1"/>
</dbReference>
<dbReference type="InterPro" id="IPR027417">
    <property type="entry name" value="P-loop_NTPase"/>
</dbReference>
<dbReference type="InterPro" id="IPR018368">
    <property type="entry name" value="ClpA/B_CS1"/>
</dbReference>
<dbReference type="CDD" id="cd19499">
    <property type="entry name" value="RecA-like_ClpB_Hsp104-like"/>
    <property type="match status" value="1"/>
</dbReference>
<protein>
    <recommendedName>
        <fullName evidence="10">Chaperone protein ClpB</fullName>
    </recommendedName>
</protein>
<dbReference type="FunFam" id="3.40.50.300:FF:000025">
    <property type="entry name" value="ATP-dependent Clp protease subunit"/>
    <property type="match status" value="1"/>
</dbReference>
<evidence type="ECO:0000313" key="12">
    <source>
        <dbReference type="EMBL" id="GAQ22182.1"/>
    </source>
</evidence>
<comment type="subcellular location">
    <subcellularLocation>
        <location evidence="10">Cytoplasm</location>
    </subcellularLocation>
</comment>
<dbReference type="Pfam" id="PF00004">
    <property type="entry name" value="AAA"/>
    <property type="match status" value="1"/>
</dbReference>
<keyword evidence="3 9" id="KW-0547">Nucleotide-binding</keyword>
<dbReference type="GO" id="GO:0016887">
    <property type="term" value="F:ATP hydrolysis activity"/>
    <property type="evidence" value="ECO:0007669"/>
    <property type="project" value="InterPro"/>
</dbReference>
<dbReference type="SUPFAM" id="SSF52540">
    <property type="entry name" value="P-loop containing nucleoside triphosphate hydrolases"/>
    <property type="match status" value="2"/>
</dbReference>
<dbReference type="InterPro" id="IPR001270">
    <property type="entry name" value="ClpA/B"/>
</dbReference>
<evidence type="ECO:0000256" key="3">
    <source>
        <dbReference type="ARBA" id="ARBA00022741"/>
    </source>
</evidence>
<dbReference type="CDD" id="cd00009">
    <property type="entry name" value="AAA"/>
    <property type="match status" value="1"/>
</dbReference>
<evidence type="ECO:0000313" key="13">
    <source>
        <dbReference type="Proteomes" id="UP000056209"/>
    </source>
</evidence>
<dbReference type="PROSITE" id="PS00871">
    <property type="entry name" value="CLPAB_2"/>
    <property type="match status" value="1"/>
</dbReference>